<proteinExistence type="predicted"/>
<dbReference type="Proteomes" id="UP000887580">
    <property type="component" value="Unplaced"/>
</dbReference>
<protein>
    <submittedName>
        <fullName evidence="2">HMG box domain-containing protein</fullName>
    </submittedName>
</protein>
<reference evidence="2" key="1">
    <citation type="submission" date="2022-11" db="UniProtKB">
        <authorList>
            <consortium name="WormBaseParasite"/>
        </authorList>
    </citation>
    <scope>IDENTIFICATION</scope>
</reference>
<evidence type="ECO:0000313" key="2">
    <source>
        <dbReference type="WBParaSite" id="PS1159_v2.g19084.t1"/>
    </source>
</evidence>
<organism evidence="1 2">
    <name type="scientific">Panagrolaimus sp. PS1159</name>
    <dbReference type="NCBI Taxonomy" id="55785"/>
    <lineage>
        <taxon>Eukaryota</taxon>
        <taxon>Metazoa</taxon>
        <taxon>Ecdysozoa</taxon>
        <taxon>Nematoda</taxon>
        <taxon>Chromadorea</taxon>
        <taxon>Rhabditida</taxon>
        <taxon>Tylenchina</taxon>
        <taxon>Panagrolaimomorpha</taxon>
        <taxon>Panagrolaimoidea</taxon>
        <taxon>Panagrolaimidae</taxon>
        <taxon>Panagrolaimus</taxon>
    </lineage>
</organism>
<sequence length="366" mass="42671">MFRQPNSTPARYQDMRPHKIPEPPLNPYMQFSRKFWHKARQENAERPLWEISRIVGQMWKDLSEAERNEYQLRYEHEKLEYEKIMKSQNFNTTQMAMQKRSQKQVGSGNRRQEPTNPGVVIQPVIDEDPFEITPKRLAAMRFERNQRLCLELFNGQPMPEVRTFVAPQRIESLRKQEEMVRAEENFKQRKRAIEEDSEKFEIALKKACDMRPKVDVDFYNNMVEEASKKLLEQWEAYQKRQEALNLQKEAEQKSTPILYSLTVSPNTENKKTNGDVNATIPEDTQEQAMEIETSNHAPESESATTTEPETAAEPTEETNDTHPKVNGINETTLDSTAASEENNEIPMETSNDASETQQQQNENNVS</sequence>
<name>A0AC35FMT5_9BILA</name>
<evidence type="ECO:0000313" key="1">
    <source>
        <dbReference type="Proteomes" id="UP000887580"/>
    </source>
</evidence>
<accession>A0AC35FMT5</accession>
<dbReference type="WBParaSite" id="PS1159_v2.g19084.t1">
    <property type="protein sequence ID" value="PS1159_v2.g19084.t1"/>
    <property type="gene ID" value="PS1159_v2.g19084"/>
</dbReference>